<dbReference type="InterPro" id="IPR002893">
    <property type="entry name" value="Znf_MYND"/>
</dbReference>
<dbReference type="PROSITE" id="PS50865">
    <property type="entry name" value="ZF_MYND_2"/>
    <property type="match status" value="1"/>
</dbReference>
<evidence type="ECO:0000313" key="6">
    <source>
        <dbReference type="EMBL" id="KAF7324271.1"/>
    </source>
</evidence>
<evidence type="ECO:0000259" key="5">
    <source>
        <dbReference type="PROSITE" id="PS50865"/>
    </source>
</evidence>
<accession>A0A8H6WNX8</accession>
<dbReference type="Gene3D" id="6.10.140.2220">
    <property type="match status" value="1"/>
</dbReference>
<feature type="domain" description="MYND-type" evidence="5">
    <location>
        <begin position="407"/>
        <end position="449"/>
    </location>
</feature>
<dbReference type="SUPFAM" id="SSF144232">
    <property type="entry name" value="HIT/MYND zinc finger-like"/>
    <property type="match status" value="1"/>
</dbReference>
<dbReference type="AlphaFoldDB" id="A0A8H6WNX8"/>
<organism evidence="6 7">
    <name type="scientific">Mycena sanguinolenta</name>
    <dbReference type="NCBI Taxonomy" id="230812"/>
    <lineage>
        <taxon>Eukaryota</taxon>
        <taxon>Fungi</taxon>
        <taxon>Dikarya</taxon>
        <taxon>Basidiomycota</taxon>
        <taxon>Agaricomycotina</taxon>
        <taxon>Agaricomycetes</taxon>
        <taxon>Agaricomycetidae</taxon>
        <taxon>Agaricales</taxon>
        <taxon>Marasmiineae</taxon>
        <taxon>Mycenaceae</taxon>
        <taxon>Mycena</taxon>
    </lineage>
</organism>
<keyword evidence="7" id="KW-1185">Reference proteome</keyword>
<evidence type="ECO:0000256" key="2">
    <source>
        <dbReference type="ARBA" id="ARBA00022771"/>
    </source>
</evidence>
<dbReference type="Pfam" id="PF01753">
    <property type="entry name" value="zf-MYND"/>
    <property type="match status" value="1"/>
</dbReference>
<keyword evidence="2 4" id="KW-0863">Zinc-finger</keyword>
<dbReference type="GO" id="GO:0008270">
    <property type="term" value="F:zinc ion binding"/>
    <property type="evidence" value="ECO:0007669"/>
    <property type="project" value="UniProtKB-KW"/>
</dbReference>
<gene>
    <name evidence="6" type="ORF">MSAN_02528700</name>
</gene>
<evidence type="ECO:0000256" key="1">
    <source>
        <dbReference type="ARBA" id="ARBA00022723"/>
    </source>
</evidence>
<proteinExistence type="predicted"/>
<dbReference type="EMBL" id="JACAZH010000123">
    <property type="protein sequence ID" value="KAF7324271.1"/>
    <property type="molecule type" value="Genomic_DNA"/>
</dbReference>
<keyword evidence="1" id="KW-0479">Metal-binding</keyword>
<reference evidence="6" key="1">
    <citation type="submission" date="2020-05" db="EMBL/GenBank/DDBJ databases">
        <title>Mycena genomes resolve the evolution of fungal bioluminescence.</title>
        <authorList>
            <person name="Tsai I.J."/>
        </authorList>
    </citation>
    <scope>NUCLEOTIDE SEQUENCE</scope>
    <source>
        <strain evidence="6">160909Yilan</strain>
    </source>
</reference>
<evidence type="ECO:0000256" key="3">
    <source>
        <dbReference type="ARBA" id="ARBA00022833"/>
    </source>
</evidence>
<protein>
    <submittedName>
        <fullName evidence="6">MYND-type domain-containing protein</fullName>
    </submittedName>
</protein>
<dbReference type="Proteomes" id="UP000623467">
    <property type="component" value="Unassembled WGS sequence"/>
</dbReference>
<comment type="caution">
    <text evidence="6">The sequence shown here is derived from an EMBL/GenBank/DDBJ whole genome shotgun (WGS) entry which is preliminary data.</text>
</comment>
<name>A0A8H6WNX8_9AGAR</name>
<sequence length="593" mass="67312">MHRAVDIKNLQRLPGPHARVLGAALAACKDDPSLDDLRPVASLLEKAPAWQKILYLPVIHIVLDPARIPTADDMETLQPDTTARITCASLSLMLLFCLSITQSSQPGLGSTLWPRVWPWIYFMHEHLKYLPGPIAMPEMMLYFHFLAFVDENFDPLCDYPPVTSTPGFRFFVGKAWAALSRMKLWPDHFDLCVKAIAMTLVQVDFTEPVHFMEMADGAGGGLEDLARLSAEFLDPDGTGELSPLCLNSLVVLILESDDEEPDLDPSLREKFLEALRQHNFLPSLLAGMEAYVETDSADSESMELWFDLSFTRVSSARWRAPRFDSLGELDERIRYLLTILLPEGMAYYHVVAAIDEALDSLTEVFYRKEFEALAIFDDWNEFLELAETRVELKRELGWAETLKACDNVECGELEDRSQYRRCSGCKTLYYCSQECQIVDWQRGGHRKRCGSNTMLSLAESQNCTLGFRERQFMRALVQDDYRQDVDFIYQQQVELLAADPDALLLTLFDYTYVPVQITVHSVADSPITDTLNKMGAEWADLVSRAERSRGRMQLHIIKVPDGIDTRLWAIPLRTSSSQVYDAVHDLALDLPAD</sequence>
<dbReference type="OrthoDB" id="5231159at2759"/>
<evidence type="ECO:0000256" key="4">
    <source>
        <dbReference type="PROSITE-ProRule" id="PRU00134"/>
    </source>
</evidence>
<evidence type="ECO:0000313" key="7">
    <source>
        <dbReference type="Proteomes" id="UP000623467"/>
    </source>
</evidence>
<keyword evidence="3" id="KW-0862">Zinc</keyword>